<evidence type="ECO:0000256" key="2">
    <source>
        <dbReference type="ARBA" id="ARBA00022692"/>
    </source>
</evidence>
<evidence type="ECO:0000256" key="5">
    <source>
        <dbReference type="SAM" id="Phobius"/>
    </source>
</evidence>
<feature type="transmembrane region" description="Helical" evidence="5">
    <location>
        <begin position="72"/>
        <end position="93"/>
    </location>
</feature>
<keyword evidence="4 5" id="KW-0472">Membrane</keyword>
<evidence type="ECO:0000256" key="3">
    <source>
        <dbReference type="ARBA" id="ARBA00022989"/>
    </source>
</evidence>
<organism evidence="6 7">
    <name type="scientific">Paenibacillus forsythiae</name>
    <dbReference type="NCBI Taxonomy" id="365616"/>
    <lineage>
        <taxon>Bacteria</taxon>
        <taxon>Bacillati</taxon>
        <taxon>Bacillota</taxon>
        <taxon>Bacilli</taxon>
        <taxon>Bacillales</taxon>
        <taxon>Paenibacillaceae</taxon>
        <taxon>Paenibacillus</taxon>
    </lineage>
</organism>
<feature type="transmembrane region" description="Helical" evidence="5">
    <location>
        <begin position="41"/>
        <end position="60"/>
    </location>
</feature>
<evidence type="ECO:0000313" key="7">
    <source>
        <dbReference type="Proteomes" id="UP001248709"/>
    </source>
</evidence>
<evidence type="ECO:0000256" key="4">
    <source>
        <dbReference type="ARBA" id="ARBA00023136"/>
    </source>
</evidence>
<accession>A0ABU3HE08</accession>
<dbReference type="CDD" id="cd16914">
    <property type="entry name" value="EcfT"/>
    <property type="match status" value="1"/>
</dbReference>
<dbReference type="RefSeq" id="WP_025701688.1">
    <property type="nucleotide sequence ID" value="NZ_JAUSUY010000033.1"/>
</dbReference>
<evidence type="ECO:0000313" key="6">
    <source>
        <dbReference type="EMBL" id="MDT3429056.1"/>
    </source>
</evidence>
<keyword evidence="3 5" id="KW-1133">Transmembrane helix</keyword>
<keyword evidence="7" id="KW-1185">Reference proteome</keyword>
<dbReference type="PANTHER" id="PTHR33514">
    <property type="entry name" value="PROTEIN ABCI12, CHLOROPLASTIC"/>
    <property type="match status" value="1"/>
</dbReference>
<dbReference type="Proteomes" id="UP001248709">
    <property type="component" value="Unassembled WGS sequence"/>
</dbReference>
<comment type="subcellular location">
    <subcellularLocation>
        <location evidence="1">Membrane</location>
        <topology evidence="1">Multi-pass membrane protein</topology>
    </subcellularLocation>
</comment>
<name>A0ABU3HE08_9BACL</name>
<feature type="transmembrane region" description="Helical" evidence="5">
    <location>
        <begin position="246"/>
        <end position="262"/>
    </location>
</feature>
<dbReference type="PANTHER" id="PTHR33514:SF13">
    <property type="entry name" value="PROTEIN ABCI12, CHLOROPLASTIC"/>
    <property type="match status" value="1"/>
</dbReference>
<sequence>MRGIKPGRYIEGNTVIHRLDPRTKLIGCLLLASSILLGYDAVIVAGAAVLLIGAYWLAHIRLDRIIRRMRGLWLLLGLSFIFQCALTEGTVWFEVAGVDIAREGVVKGGITVLRLLVLLFSSFLLTMTTPPIRLASGIEKLLSPLAGIGLPVHKFAMLITLALRFVPVINEEAAMVSRAQRSRGAPLHSRKASVRIKSMSAVLIPLLAASLQRAGDLAVAMEARCYSGGVHPTRTKGLRCGRADRISWIVMGMLALLALARTKGML</sequence>
<proteinExistence type="predicted"/>
<evidence type="ECO:0000256" key="1">
    <source>
        <dbReference type="ARBA" id="ARBA00004141"/>
    </source>
</evidence>
<comment type="caution">
    <text evidence="6">The sequence shown here is derived from an EMBL/GenBank/DDBJ whole genome shotgun (WGS) entry which is preliminary data.</text>
</comment>
<keyword evidence="2 5" id="KW-0812">Transmembrane</keyword>
<gene>
    <name evidence="6" type="ORF">J2Z22_004655</name>
</gene>
<feature type="transmembrane region" description="Helical" evidence="5">
    <location>
        <begin position="105"/>
        <end position="125"/>
    </location>
</feature>
<reference evidence="6 7" key="1">
    <citation type="submission" date="2023-07" db="EMBL/GenBank/DDBJ databases">
        <title>Genomic Encyclopedia of Type Strains, Phase IV (KMG-IV): sequencing the most valuable type-strain genomes for metagenomic binning, comparative biology and taxonomic classification.</title>
        <authorList>
            <person name="Goeker M."/>
        </authorList>
    </citation>
    <scope>NUCLEOTIDE SEQUENCE [LARGE SCALE GENOMIC DNA]</scope>
    <source>
        <strain evidence="6 7">T98</strain>
    </source>
</reference>
<dbReference type="EMBL" id="JAUSUY010000033">
    <property type="protein sequence ID" value="MDT3429056.1"/>
    <property type="molecule type" value="Genomic_DNA"/>
</dbReference>
<dbReference type="InterPro" id="IPR003339">
    <property type="entry name" value="ABC/ECF_trnsptr_transmembrane"/>
</dbReference>
<dbReference type="Pfam" id="PF02361">
    <property type="entry name" value="CbiQ"/>
    <property type="match status" value="1"/>
</dbReference>
<protein>
    <submittedName>
        <fullName evidence="6">Energy-coupling factor transport system permease protein</fullName>
    </submittedName>
</protein>